<dbReference type="InterPro" id="IPR013321">
    <property type="entry name" value="Arc_rbn_hlx_hlx"/>
</dbReference>
<dbReference type="EMBL" id="DTIB01000070">
    <property type="protein sequence ID" value="HGB25017.1"/>
    <property type="molecule type" value="Genomic_DNA"/>
</dbReference>
<comment type="caution">
    <text evidence="2">The sequence shown here is derived from an EMBL/GenBank/DDBJ whole genome shotgun (WGS) entry which is preliminary data.</text>
</comment>
<sequence>MNSFGAGTLVRKKTGIYVDEELWERFKRHAAARGVEVSRLLEELMMEELGDYLDELLGELSGPESYELDFEPVEPSGPVSPIVREMRDERGRSLLGQ</sequence>
<protein>
    <recommendedName>
        <fullName evidence="3">Ribbon-helix-helix domain-containing protein</fullName>
    </recommendedName>
</protein>
<organism evidence="2">
    <name type="scientific">Thermofilum pendens</name>
    <dbReference type="NCBI Taxonomy" id="2269"/>
    <lineage>
        <taxon>Archaea</taxon>
        <taxon>Thermoproteota</taxon>
        <taxon>Thermoprotei</taxon>
        <taxon>Thermofilales</taxon>
        <taxon>Thermofilaceae</taxon>
        <taxon>Thermofilum</taxon>
    </lineage>
</organism>
<gene>
    <name evidence="2" type="ORF">ENV88_03045</name>
</gene>
<feature type="compositionally biased region" description="Basic and acidic residues" evidence="1">
    <location>
        <begin position="84"/>
        <end position="97"/>
    </location>
</feature>
<reference evidence="2" key="1">
    <citation type="journal article" date="2020" name="mSystems">
        <title>Genome- and Community-Level Interaction Insights into Carbon Utilization and Element Cycling Functions of Hydrothermarchaeota in Hydrothermal Sediment.</title>
        <authorList>
            <person name="Zhou Z."/>
            <person name="Liu Y."/>
            <person name="Xu W."/>
            <person name="Pan J."/>
            <person name="Luo Z.H."/>
            <person name="Li M."/>
        </authorList>
    </citation>
    <scope>NUCLEOTIDE SEQUENCE [LARGE SCALE GENOMIC DNA]</scope>
    <source>
        <strain evidence="2">SpSt-8</strain>
    </source>
</reference>
<evidence type="ECO:0000256" key="1">
    <source>
        <dbReference type="SAM" id="MobiDB-lite"/>
    </source>
</evidence>
<name>A0A7C3SNH7_THEPE</name>
<dbReference type="AlphaFoldDB" id="A0A7C3SNH7"/>
<accession>A0A7C3SNH7</accession>
<proteinExistence type="predicted"/>
<dbReference type="Gene3D" id="1.10.1220.10">
    <property type="entry name" value="Met repressor-like"/>
    <property type="match status" value="1"/>
</dbReference>
<evidence type="ECO:0008006" key="3">
    <source>
        <dbReference type="Google" id="ProtNLM"/>
    </source>
</evidence>
<dbReference type="GO" id="GO:0006355">
    <property type="term" value="P:regulation of DNA-templated transcription"/>
    <property type="evidence" value="ECO:0007669"/>
    <property type="project" value="InterPro"/>
</dbReference>
<evidence type="ECO:0000313" key="2">
    <source>
        <dbReference type="EMBL" id="HGB25017.1"/>
    </source>
</evidence>
<feature type="region of interest" description="Disordered" evidence="1">
    <location>
        <begin position="68"/>
        <end position="97"/>
    </location>
</feature>